<dbReference type="InterPro" id="IPR026956">
    <property type="entry name" value="D-ser_dehydrat-like_dom"/>
</dbReference>
<dbReference type="GO" id="GO:0008721">
    <property type="term" value="F:D-serine ammonia-lyase activity"/>
    <property type="evidence" value="ECO:0007669"/>
    <property type="project" value="TreeGrafter"/>
</dbReference>
<sequence length="325" mass="35936">MEGDPLSALCTPAFVVDVDKAKRNAQRMIERCQKLGVQLRPHMKTHKTLECADIMTGGSQRCIVVSTLAEACFYADHGYDDILYAYSIPFDKVLSAHTLNVSLFYILLLKMYESYLTEGVELTGVYAHCGNTYYCTGVEQIQAVAQETTKLTLQFMEKLRAVGITCKSSIGSTPSCSHPVKDMAQLSEVHPGNYVFYDVQQSMIGSCCMEDVAVRVLTRVIGHCPHRNQLLIDCGWAGISLDGAGKLPTGYAVIEGHPNLKLLSMTQEHGRVEPISGQLDYSKYPLGSLLILIPYHSCATAVMHPVYHVHSKGRLVGKWTPTRGW</sequence>
<reference evidence="2" key="3">
    <citation type="submission" date="2025-09" db="UniProtKB">
        <authorList>
            <consortium name="Ensembl"/>
        </authorList>
    </citation>
    <scope>IDENTIFICATION</scope>
</reference>
<name>A0A3P9BYL6_9CICH</name>
<protein>
    <submittedName>
        <fullName evidence="2">Zgc:162816</fullName>
    </submittedName>
</protein>
<dbReference type="Gene3D" id="2.40.37.20">
    <property type="entry name" value="D-serine dehydratase-like domain"/>
    <property type="match status" value="1"/>
</dbReference>
<evidence type="ECO:0000259" key="1">
    <source>
        <dbReference type="SMART" id="SM01119"/>
    </source>
</evidence>
<evidence type="ECO:0000313" key="2">
    <source>
        <dbReference type="Ensembl" id="ENSMZEP00005014984.1"/>
    </source>
</evidence>
<reference evidence="2 3" key="1">
    <citation type="journal article" date="2014" name="Nature">
        <title>The genomic substrate for adaptive radiation in African cichlid fish.</title>
        <authorList>
            <person name="Brawand D."/>
            <person name="Wagner C.E."/>
            <person name="Li Y.I."/>
            <person name="Malinsky M."/>
            <person name="Keller I."/>
            <person name="Fan S."/>
            <person name="Simakov O."/>
            <person name="Ng A.Y."/>
            <person name="Lim Z.W."/>
            <person name="Bezault E."/>
            <person name="Turner-Maier J."/>
            <person name="Johnson J."/>
            <person name="Alcazar R."/>
            <person name="Noh H.J."/>
            <person name="Russell P."/>
            <person name="Aken B."/>
            <person name="Alfoldi J."/>
            <person name="Amemiya C."/>
            <person name="Azzouzi N."/>
            <person name="Baroiller J.F."/>
            <person name="Barloy-Hubler F."/>
            <person name="Berlin A."/>
            <person name="Bloomquist R."/>
            <person name="Carleton K.L."/>
            <person name="Conte M.A."/>
            <person name="D'Cotta H."/>
            <person name="Eshel O."/>
            <person name="Gaffney L."/>
            <person name="Galibert F."/>
            <person name="Gante H.F."/>
            <person name="Gnerre S."/>
            <person name="Greuter L."/>
            <person name="Guyon R."/>
            <person name="Haddad N.S."/>
            <person name="Haerty W."/>
            <person name="Harris R.M."/>
            <person name="Hofmann H.A."/>
            <person name="Hourlier T."/>
            <person name="Hulata G."/>
            <person name="Jaffe D.B."/>
            <person name="Lara M."/>
            <person name="Lee A.P."/>
            <person name="MacCallum I."/>
            <person name="Mwaiko S."/>
            <person name="Nikaido M."/>
            <person name="Nishihara H."/>
            <person name="Ozouf-Costaz C."/>
            <person name="Penman D.J."/>
            <person name="Przybylski D."/>
            <person name="Rakotomanga M."/>
            <person name="Renn S.C.P."/>
            <person name="Ribeiro F.J."/>
            <person name="Ron M."/>
            <person name="Salzburger W."/>
            <person name="Sanchez-Pulido L."/>
            <person name="Santos M.E."/>
            <person name="Searle S."/>
            <person name="Sharpe T."/>
            <person name="Swofford R."/>
            <person name="Tan F.J."/>
            <person name="Williams L."/>
            <person name="Young S."/>
            <person name="Yin S."/>
            <person name="Okada N."/>
            <person name="Kocher T.D."/>
            <person name="Miska E.A."/>
            <person name="Lander E.S."/>
            <person name="Venkatesh B."/>
            <person name="Fernald R.D."/>
            <person name="Meyer A."/>
            <person name="Ponting C.P."/>
            <person name="Streelman J.T."/>
            <person name="Lindblad-Toh K."/>
            <person name="Seehausen O."/>
            <person name="Di Palma F."/>
        </authorList>
    </citation>
    <scope>NUCLEOTIDE SEQUENCE</scope>
</reference>
<dbReference type="Pfam" id="PF14031">
    <property type="entry name" value="D-ser_dehydrat"/>
    <property type="match status" value="1"/>
</dbReference>
<accession>A0A3P9BYL6</accession>
<dbReference type="PANTHER" id="PTHR28004:SF2">
    <property type="entry name" value="D-SERINE DEHYDRATASE"/>
    <property type="match status" value="1"/>
</dbReference>
<dbReference type="AlphaFoldDB" id="A0A3P9BYL6"/>
<dbReference type="InterPro" id="IPR042208">
    <property type="entry name" value="D-ser_dehydrat-like_sf"/>
</dbReference>
<dbReference type="Ensembl" id="ENSMZET00005015472.1">
    <property type="protein sequence ID" value="ENSMZEP00005014984.1"/>
    <property type="gene ID" value="ENSMZEG00005011238.1"/>
</dbReference>
<reference evidence="2" key="2">
    <citation type="submission" date="2025-08" db="UniProtKB">
        <authorList>
            <consortium name="Ensembl"/>
        </authorList>
    </citation>
    <scope>IDENTIFICATION</scope>
</reference>
<dbReference type="PANTHER" id="PTHR28004">
    <property type="entry name" value="ZGC:162816-RELATED"/>
    <property type="match status" value="1"/>
</dbReference>
<dbReference type="Gene3D" id="3.20.20.10">
    <property type="entry name" value="Alanine racemase"/>
    <property type="match status" value="1"/>
</dbReference>
<dbReference type="GO" id="GO:0036088">
    <property type="term" value="P:D-serine catabolic process"/>
    <property type="evidence" value="ECO:0007669"/>
    <property type="project" value="TreeGrafter"/>
</dbReference>
<dbReference type="SMART" id="SM01119">
    <property type="entry name" value="D-ser_dehydrat"/>
    <property type="match status" value="1"/>
</dbReference>
<dbReference type="InterPro" id="IPR029066">
    <property type="entry name" value="PLP-binding_barrel"/>
</dbReference>
<proteinExistence type="predicted"/>
<dbReference type="GeneTree" id="ENSGT00390000018786"/>
<feature type="domain" description="D-serine dehydratase-like" evidence="1">
    <location>
        <begin position="213"/>
        <end position="311"/>
    </location>
</feature>
<dbReference type="Proteomes" id="UP000265160">
    <property type="component" value="LG18"/>
</dbReference>
<keyword evidence="3" id="KW-1185">Reference proteome</keyword>
<dbReference type="InterPro" id="IPR051466">
    <property type="entry name" value="D-amino_acid_metab_enzyme"/>
</dbReference>
<evidence type="ECO:0000313" key="3">
    <source>
        <dbReference type="Proteomes" id="UP000265160"/>
    </source>
</evidence>
<dbReference type="SUPFAM" id="SSF51419">
    <property type="entry name" value="PLP-binding barrel"/>
    <property type="match status" value="1"/>
</dbReference>
<organism evidence="2 3">
    <name type="scientific">Maylandia zebra</name>
    <name type="common">zebra mbuna</name>
    <dbReference type="NCBI Taxonomy" id="106582"/>
    <lineage>
        <taxon>Eukaryota</taxon>
        <taxon>Metazoa</taxon>
        <taxon>Chordata</taxon>
        <taxon>Craniata</taxon>
        <taxon>Vertebrata</taxon>
        <taxon>Euteleostomi</taxon>
        <taxon>Actinopterygii</taxon>
        <taxon>Neopterygii</taxon>
        <taxon>Teleostei</taxon>
        <taxon>Neoteleostei</taxon>
        <taxon>Acanthomorphata</taxon>
        <taxon>Ovalentaria</taxon>
        <taxon>Cichlomorphae</taxon>
        <taxon>Cichliformes</taxon>
        <taxon>Cichlidae</taxon>
        <taxon>African cichlids</taxon>
        <taxon>Pseudocrenilabrinae</taxon>
        <taxon>Haplochromini</taxon>
        <taxon>Maylandia</taxon>
        <taxon>Maylandia zebra complex</taxon>
    </lineage>
</organism>